<dbReference type="AlphaFoldDB" id="A0A1X2GM53"/>
<gene>
    <name evidence="2" type="ORF">DM01DRAFT_1382276</name>
</gene>
<name>A0A1X2GM53_9FUNG</name>
<evidence type="ECO:0000313" key="2">
    <source>
        <dbReference type="EMBL" id="ORX56854.1"/>
    </source>
</evidence>
<dbReference type="EMBL" id="MCGT01000009">
    <property type="protein sequence ID" value="ORX56854.1"/>
    <property type="molecule type" value="Genomic_DNA"/>
</dbReference>
<feature type="compositionally biased region" description="Basic and acidic residues" evidence="1">
    <location>
        <begin position="173"/>
        <end position="184"/>
    </location>
</feature>
<evidence type="ECO:0000313" key="3">
    <source>
        <dbReference type="Proteomes" id="UP000242146"/>
    </source>
</evidence>
<feature type="region of interest" description="Disordered" evidence="1">
    <location>
        <begin position="125"/>
        <end position="191"/>
    </location>
</feature>
<organism evidence="2 3">
    <name type="scientific">Hesseltinella vesiculosa</name>
    <dbReference type="NCBI Taxonomy" id="101127"/>
    <lineage>
        <taxon>Eukaryota</taxon>
        <taxon>Fungi</taxon>
        <taxon>Fungi incertae sedis</taxon>
        <taxon>Mucoromycota</taxon>
        <taxon>Mucoromycotina</taxon>
        <taxon>Mucoromycetes</taxon>
        <taxon>Mucorales</taxon>
        <taxon>Cunninghamellaceae</taxon>
        <taxon>Hesseltinella</taxon>
    </lineage>
</organism>
<sequence>MIMSHPPNDQWNVSPSIEDMSCLFDADLLSLYKAQNAMARMPASSSNPAHTSQTYPANQAQSYPEWVAPNVDDPLVNQDFQVFPNTLSAQSRATASQVGPNNLYHQGDDLFLASDFTGFSICSSPPDSIASNEPAEHATPEISSSSHHGRSSSMYTVSSPALNSSNSGAGKQRQNEGTRSRPCLDFHLTLM</sequence>
<keyword evidence="3" id="KW-1185">Reference proteome</keyword>
<feature type="compositionally biased region" description="Polar residues" evidence="1">
    <location>
        <begin position="154"/>
        <end position="169"/>
    </location>
</feature>
<dbReference type="Proteomes" id="UP000242146">
    <property type="component" value="Unassembled WGS sequence"/>
</dbReference>
<accession>A0A1X2GM53</accession>
<comment type="caution">
    <text evidence="2">The sequence shown here is derived from an EMBL/GenBank/DDBJ whole genome shotgun (WGS) entry which is preliminary data.</text>
</comment>
<proteinExistence type="predicted"/>
<protein>
    <submittedName>
        <fullName evidence="2">Uncharacterized protein</fullName>
    </submittedName>
</protein>
<evidence type="ECO:0000256" key="1">
    <source>
        <dbReference type="SAM" id="MobiDB-lite"/>
    </source>
</evidence>
<reference evidence="2 3" key="1">
    <citation type="submission" date="2016-07" db="EMBL/GenBank/DDBJ databases">
        <title>Pervasive Adenine N6-methylation of Active Genes in Fungi.</title>
        <authorList>
            <consortium name="DOE Joint Genome Institute"/>
            <person name="Mondo S.J."/>
            <person name="Dannebaum R.O."/>
            <person name="Kuo R.C."/>
            <person name="Labutti K."/>
            <person name="Haridas S."/>
            <person name="Kuo A."/>
            <person name="Salamov A."/>
            <person name="Ahrendt S.R."/>
            <person name="Lipzen A."/>
            <person name="Sullivan W."/>
            <person name="Andreopoulos W.B."/>
            <person name="Clum A."/>
            <person name="Lindquist E."/>
            <person name="Daum C."/>
            <person name="Ramamoorthy G.K."/>
            <person name="Gryganskyi A."/>
            <person name="Culley D."/>
            <person name="Magnuson J.K."/>
            <person name="James T.Y."/>
            <person name="O'Malley M.A."/>
            <person name="Stajich J.E."/>
            <person name="Spatafora J.W."/>
            <person name="Visel A."/>
            <person name="Grigoriev I.V."/>
        </authorList>
    </citation>
    <scope>NUCLEOTIDE SEQUENCE [LARGE SCALE GENOMIC DNA]</scope>
    <source>
        <strain evidence="2 3">NRRL 3301</strain>
    </source>
</reference>